<organism evidence="3 5">
    <name type="scientific">Jannaschia seohaensis</name>
    <dbReference type="NCBI Taxonomy" id="475081"/>
    <lineage>
        <taxon>Bacteria</taxon>
        <taxon>Pseudomonadati</taxon>
        <taxon>Pseudomonadota</taxon>
        <taxon>Alphaproteobacteria</taxon>
        <taxon>Rhodobacterales</taxon>
        <taxon>Roseobacteraceae</taxon>
        <taxon>Jannaschia</taxon>
    </lineage>
</organism>
<dbReference type="InterPro" id="IPR028098">
    <property type="entry name" value="Glyco_trans_4-like_N"/>
</dbReference>
<dbReference type="EMBL" id="UETC01000006">
    <property type="protein sequence ID" value="SSA47704.1"/>
    <property type="molecule type" value="Genomic_DNA"/>
</dbReference>
<dbReference type="EMBL" id="QGDJ01000006">
    <property type="protein sequence ID" value="PWJ17554.1"/>
    <property type="molecule type" value="Genomic_DNA"/>
</dbReference>
<name>A0A2Y9ATJ3_9RHOB</name>
<keyword evidence="4" id="KW-1185">Reference proteome</keyword>
<protein>
    <submittedName>
        <fullName evidence="2">Glycosyltransferase involved in cell wall biosynthesis</fullName>
    </submittedName>
    <submittedName>
        <fullName evidence="3">Glycosyltransferase involved in cell wall bisynthesis</fullName>
    </submittedName>
</protein>
<evidence type="ECO:0000313" key="3">
    <source>
        <dbReference type="EMBL" id="SSA47704.1"/>
    </source>
</evidence>
<evidence type="ECO:0000313" key="4">
    <source>
        <dbReference type="Proteomes" id="UP000245839"/>
    </source>
</evidence>
<dbReference type="Pfam" id="PF13692">
    <property type="entry name" value="Glyco_trans_1_4"/>
    <property type="match status" value="1"/>
</dbReference>
<dbReference type="PANTHER" id="PTHR45947">
    <property type="entry name" value="SULFOQUINOVOSYL TRANSFERASE SQD2"/>
    <property type="match status" value="1"/>
</dbReference>
<feature type="domain" description="Glycosyltransferase subfamily 4-like N-terminal" evidence="1">
    <location>
        <begin position="28"/>
        <end position="190"/>
    </location>
</feature>
<accession>A0A2Y9ATJ3</accession>
<reference evidence="2 4" key="2">
    <citation type="submission" date="2018-03" db="EMBL/GenBank/DDBJ databases">
        <title>Genomic Encyclopedia of Archaeal and Bacterial Type Strains, Phase II (KMG-II): from individual species to whole genera.</title>
        <authorList>
            <person name="Goeker M."/>
        </authorList>
    </citation>
    <scope>NUCLEOTIDE SEQUENCE [LARGE SCALE GENOMIC DNA]</scope>
    <source>
        <strain evidence="2 4">DSM 25227</strain>
    </source>
</reference>
<dbReference type="CDD" id="cd03801">
    <property type="entry name" value="GT4_PimA-like"/>
    <property type="match status" value="1"/>
</dbReference>
<dbReference type="InterPro" id="IPR050194">
    <property type="entry name" value="Glycosyltransferase_grp1"/>
</dbReference>
<dbReference type="OrthoDB" id="9790710at2"/>
<dbReference type="Proteomes" id="UP000245839">
    <property type="component" value="Unassembled WGS sequence"/>
</dbReference>
<dbReference type="PANTHER" id="PTHR45947:SF3">
    <property type="entry name" value="SULFOQUINOVOSYL TRANSFERASE SQD2"/>
    <property type="match status" value="1"/>
</dbReference>
<dbReference type="GO" id="GO:0016757">
    <property type="term" value="F:glycosyltransferase activity"/>
    <property type="evidence" value="ECO:0007669"/>
    <property type="project" value="TreeGrafter"/>
</dbReference>
<dbReference type="Pfam" id="PF13439">
    <property type="entry name" value="Glyco_transf_4"/>
    <property type="match status" value="1"/>
</dbReference>
<sequence>MAKDLPLDTPSRPPRILFVASEVLGWKTYAKRMRRALEARSDISHDIFSWQPPRLGTLAVKRHGGGRLSRLLRPLDPIHAYRFHLGREIRAAIRRSRPDIVHVAAHWPAAAFASDPAALPYTLAFDCTRHGINALRQPPAWSDGDLVREAALFRGAAHLFPMSDWAGASLVAQCRVAPEAITISPPSVELSAFAPPRSHDGVPNIVFVGNDFARKGGRRLVEWVEGPLAGRCHLHIVSQDPAAQVTGRHITAHGPMAQEQLFQDLLPEMDIFCLPTALDMSPQVLAEAAAAGLPAVASDLGGIGELVRHEQTGLLVPPGEDGGFVDALDRLIADQEARARMGLAARRHAETVLNADLTYGAVVDRLVALATRHAAPSDVAGARG</sequence>
<dbReference type="Proteomes" id="UP000251571">
    <property type="component" value="Unassembled WGS sequence"/>
</dbReference>
<gene>
    <name evidence="2" type="ORF">BCF38_106165</name>
    <name evidence="3" type="ORF">SAMN05421539_106165</name>
</gene>
<keyword evidence="3" id="KW-0808">Transferase</keyword>
<dbReference type="AlphaFoldDB" id="A0A2Y9ATJ3"/>
<proteinExistence type="predicted"/>
<evidence type="ECO:0000259" key="1">
    <source>
        <dbReference type="Pfam" id="PF13439"/>
    </source>
</evidence>
<evidence type="ECO:0000313" key="2">
    <source>
        <dbReference type="EMBL" id="PWJ17554.1"/>
    </source>
</evidence>
<dbReference type="Gene3D" id="3.40.50.2000">
    <property type="entry name" value="Glycogen Phosphorylase B"/>
    <property type="match status" value="2"/>
</dbReference>
<reference evidence="3 5" key="1">
    <citation type="submission" date="2016-10" db="EMBL/GenBank/DDBJ databases">
        <authorList>
            <person name="Cai Z."/>
        </authorList>
    </citation>
    <scope>NUCLEOTIDE SEQUENCE [LARGE SCALE GENOMIC DNA]</scope>
    <source>
        <strain evidence="3 5">DSM 25227</strain>
    </source>
</reference>
<dbReference type="SUPFAM" id="SSF53756">
    <property type="entry name" value="UDP-Glycosyltransferase/glycogen phosphorylase"/>
    <property type="match status" value="1"/>
</dbReference>
<evidence type="ECO:0000313" key="5">
    <source>
        <dbReference type="Proteomes" id="UP000251571"/>
    </source>
</evidence>